<evidence type="ECO:0008006" key="4">
    <source>
        <dbReference type="Google" id="ProtNLM"/>
    </source>
</evidence>
<gene>
    <name evidence="2" type="ORF">Mlute_00846</name>
</gene>
<dbReference type="AlphaFoldDB" id="A0A399EXR0"/>
<feature type="signal peptide" evidence="1">
    <location>
        <begin position="1"/>
        <end position="23"/>
    </location>
</feature>
<protein>
    <recommendedName>
        <fullName evidence="4">Lipoprotein</fullName>
    </recommendedName>
</protein>
<keyword evidence="3" id="KW-1185">Reference proteome</keyword>
<comment type="caution">
    <text evidence="2">The sequence shown here is derived from an EMBL/GenBank/DDBJ whole genome shotgun (WGS) entry which is preliminary data.</text>
</comment>
<proteinExistence type="predicted"/>
<dbReference type="Proteomes" id="UP000265800">
    <property type="component" value="Unassembled WGS sequence"/>
</dbReference>
<keyword evidence="1" id="KW-0732">Signal</keyword>
<feature type="chain" id="PRO_5017332628" description="Lipoprotein" evidence="1">
    <location>
        <begin position="24"/>
        <end position="165"/>
    </location>
</feature>
<evidence type="ECO:0000256" key="1">
    <source>
        <dbReference type="SAM" id="SignalP"/>
    </source>
</evidence>
<dbReference type="EMBL" id="QWKZ01000018">
    <property type="protein sequence ID" value="RIH87829.1"/>
    <property type="molecule type" value="Genomic_DNA"/>
</dbReference>
<sequence length="165" mass="17753">MKLLPTALAIGLSLTALVSCVPAASGSGAIPRRDAEAMAARNVAVSMNLASLLSREMGRQVAPRLVDAWLSEAPSGRYSPYKQIGRSGSGNLFLVAVSEYDGDRISLVIYDDRGQEQDRGEPTAHYDFLVLKPTTHSFRVHMVNCSLPSSSACSVSIGLYRIEPR</sequence>
<evidence type="ECO:0000313" key="3">
    <source>
        <dbReference type="Proteomes" id="UP000265800"/>
    </source>
</evidence>
<evidence type="ECO:0000313" key="2">
    <source>
        <dbReference type="EMBL" id="RIH87829.1"/>
    </source>
</evidence>
<reference evidence="2 3" key="1">
    <citation type="submission" date="2018-08" db="EMBL/GenBank/DDBJ databases">
        <title>Meiothermus luteus KCTC 52599 genome sequencing project.</title>
        <authorList>
            <person name="Da Costa M.S."/>
            <person name="Albuquerque L."/>
            <person name="Raposo P."/>
            <person name="Froufe H.J.C."/>
            <person name="Barroso C.S."/>
            <person name="Egas C."/>
        </authorList>
    </citation>
    <scope>NUCLEOTIDE SEQUENCE [LARGE SCALE GENOMIC DNA]</scope>
    <source>
        <strain evidence="2 3">KCTC 52599</strain>
    </source>
</reference>
<dbReference type="PROSITE" id="PS51257">
    <property type="entry name" value="PROKAR_LIPOPROTEIN"/>
    <property type="match status" value="1"/>
</dbReference>
<organism evidence="2 3">
    <name type="scientific">Meiothermus luteus</name>
    <dbReference type="NCBI Taxonomy" id="2026184"/>
    <lineage>
        <taxon>Bacteria</taxon>
        <taxon>Thermotogati</taxon>
        <taxon>Deinococcota</taxon>
        <taxon>Deinococci</taxon>
        <taxon>Thermales</taxon>
        <taxon>Thermaceae</taxon>
        <taxon>Meiothermus</taxon>
    </lineage>
</organism>
<accession>A0A399EXR0</accession>
<name>A0A399EXR0_9DEIN</name>